<evidence type="ECO:0000256" key="1">
    <source>
        <dbReference type="ARBA" id="ARBA00022692"/>
    </source>
</evidence>
<dbReference type="GO" id="GO:0005524">
    <property type="term" value="F:ATP binding"/>
    <property type="evidence" value="ECO:0007669"/>
    <property type="project" value="InterPro"/>
</dbReference>
<proteinExistence type="predicted"/>
<gene>
    <name evidence="7" type="primary">20347283</name>
    <name evidence="6" type="ORF">GGTG_06825</name>
</gene>
<accession>J3NZX8</accession>
<evidence type="ECO:0000313" key="7">
    <source>
        <dbReference type="EnsemblFungi" id="EJT76911"/>
    </source>
</evidence>
<evidence type="ECO:0000313" key="6">
    <source>
        <dbReference type="EMBL" id="EJT76911.1"/>
    </source>
</evidence>
<dbReference type="OrthoDB" id="6500128at2759"/>
<feature type="transmembrane region" description="Helical" evidence="5">
    <location>
        <begin position="12"/>
        <end position="34"/>
    </location>
</feature>
<reference evidence="8" key="1">
    <citation type="submission" date="2010-07" db="EMBL/GenBank/DDBJ databases">
        <title>The genome sequence of Gaeumannomyces graminis var. tritici strain R3-111a-1.</title>
        <authorList>
            <consortium name="The Broad Institute Genome Sequencing Platform"/>
            <person name="Ma L.-J."/>
            <person name="Dead R."/>
            <person name="Young S."/>
            <person name="Zeng Q."/>
            <person name="Koehrsen M."/>
            <person name="Alvarado L."/>
            <person name="Berlin A."/>
            <person name="Chapman S.B."/>
            <person name="Chen Z."/>
            <person name="Freedman E."/>
            <person name="Gellesch M."/>
            <person name="Goldberg J."/>
            <person name="Griggs A."/>
            <person name="Gujja S."/>
            <person name="Heilman E.R."/>
            <person name="Heiman D."/>
            <person name="Hepburn T."/>
            <person name="Howarth C."/>
            <person name="Jen D."/>
            <person name="Larson L."/>
            <person name="Mehta T."/>
            <person name="Neiman D."/>
            <person name="Pearson M."/>
            <person name="Roberts A."/>
            <person name="Saif S."/>
            <person name="Shea T."/>
            <person name="Shenoy N."/>
            <person name="Sisk P."/>
            <person name="Stolte C."/>
            <person name="Sykes S."/>
            <person name="Walk T."/>
            <person name="White J."/>
            <person name="Yandava C."/>
            <person name="Haas B."/>
            <person name="Nusbaum C."/>
            <person name="Birren B."/>
        </authorList>
    </citation>
    <scope>NUCLEOTIDE SEQUENCE [LARGE SCALE GENOMIC DNA]</scope>
    <source>
        <strain evidence="8">R3-111a-1</strain>
    </source>
</reference>
<dbReference type="EMBL" id="GL385397">
    <property type="protein sequence ID" value="EJT76911.1"/>
    <property type="molecule type" value="Genomic_DNA"/>
</dbReference>
<reference evidence="7" key="4">
    <citation type="journal article" date="2015" name="G3 (Bethesda)">
        <title>Genome sequences of three phytopathogenic species of the Magnaporthaceae family of fungi.</title>
        <authorList>
            <person name="Okagaki L.H."/>
            <person name="Nunes C.C."/>
            <person name="Sailsbery J."/>
            <person name="Clay B."/>
            <person name="Brown D."/>
            <person name="John T."/>
            <person name="Oh Y."/>
            <person name="Young N."/>
            <person name="Fitzgerald M."/>
            <person name="Haas B.J."/>
            <person name="Zeng Q."/>
            <person name="Young S."/>
            <person name="Adiconis X."/>
            <person name="Fan L."/>
            <person name="Levin J.Z."/>
            <person name="Mitchell T.K."/>
            <person name="Okubara P.A."/>
            <person name="Farman M.L."/>
            <person name="Kohn L.M."/>
            <person name="Birren B."/>
            <person name="Ma L.-J."/>
            <person name="Dean R.A."/>
        </authorList>
    </citation>
    <scope>NUCLEOTIDE SEQUENCE</scope>
    <source>
        <strain evidence="7">R3-111a-1</strain>
    </source>
</reference>
<feature type="transmembrane region" description="Helical" evidence="5">
    <location>
        <begin position="46"/>
        <end position="68"/>
    </location>
</feature>
<feature type="region of interest" description="Disordered" evidence="4">
    <location>
        <begin position="219"/>
        <end position="262"/>
    </location>
</feature>
<dbReference type="eggNOG" id="KOG0056">
    <property type="taxonomic scope" value="Eukaryota"/>
</dbReference>
<dbReference type="GO" id="GO:0016020">
    <property type="term" value="C:membrane"/>
    <property type="evidence" value="ECO:0007669"/>
    <property type="project" value="InterPro"/>
</dbReference>
<keyword evidence="2 5" id="KW-1133">Transmembrane helix</keyword>
<evidence type="ECO:0008006" key="9">
    <source>
        <dbReference type="Google" id="ProtNLM"/>
    </source>
</evidence>
<keyword evidence="3 5" id="KW-0472">Membrane</keyword>
<dbReference type="GeneID" id="20347283"/>
<protein>
    <recommendedName>
        <fullName evidence="9">ABC transmembrane type-1 domain-containing protein</fullName>
    </recommendedName>
</protein>
<keyword evidence="1 5" id="KW-0812">Transmembrane</keyword>
<dbReference type="HOGENOM" id="CLU_1061901_0_0_1"/>
<dbReference type="Gene3D" id="1.20.1560.10">
    <property type="entry name" value="ABC transporter type 1, transmembrane domain"/>
    <property type="match status" value="1"/>
</dbReference>
<keyword evidence="8" id="KW-1185">Reference proteome</keyword>
<reference evidence="6" key="3">
    <citation type="submission" date="2010-09" db="EMBL/GenBank/DDBJ databases">
        <title>Annotation of Gaeumannomyces graminis var. tritici R3-111a-1.</title>
        <authorList>
            <consortium name="The Broad Institute Genome Sequencing Platform"/>
            <person name="Ma L.-J."/>
            <person name="Dead R."/>
            <person name="Young S.K."/>
            <person name="Zeng Q."/>
            <person name="Gargeya S."/>
            <person name="Fitzgerald M."/>
            <person name="Haas B."/>
            <person name="Abouelleil A."/>
            <person name="Alvarado L."/>
            <person name="Arachchi H.M."/>
            <person name="Berlin A."/>
            <person name="Brown A."/>
            <person name="Chapman S.B."/>
            <person name="Chen Z."/>
            <person name="Dunbar C."/>
            <person name="Freedman E."/>
            <person name="Gearin G."/>
            <person name="Gellesch M."/>
            <person name="Goldberg J."/>
            <person name="Griggs A."/>
            <person name="Gujja S."/>
            <person name="Heiman D."/>
            <person name="Howarth C."/>
            <person name="Larson L."/>
            <person name="Lui A."/>
            <person name="MacDonald P.J.P."/>
            <person name="Mehta T."/>
            <person name="Montmayeur A."/>
            <person name="Murphy C."/>
            <person name="Neiman D."/>
            <person name="Pearson M."/>
            <person name="Priest M."/>
            <person name="Roberts A."/>
            <person name="Saif S."/>
            <person name="Shea T."/>
            <person name="Shenoy N."/>
            <person name="Sisk P."/>
            <person name="Stolte C."/>
            <person name="Sykes S."/>
            <person name="Yandava C."/>
            <person name="Wortman J."/>
            <person name="Nusbaum C."/>
            <person name="Birren B."/>
        </authorList>
    </citation>
    <scope>NUCLEOTIDE SEQUENCE</scope>
    <source>
        <strain evidence="6">R3-111a-1</strain>
    </source>
</reference>
<evidence type="ECO:0000256" key="2">
    <source>
        <dbReference type="ARBA" id="ARBA00022989"/>
    </source>
</evidence>
<organism evidence="6">
    <name type="scientific">Gaeumannomyces tritici (strain R3-111a-1)</name>
    <name type="common">Wheat and barley take-all root rot fungus</name>
    <name type="synonym">Gaeumannomyces graminis var. tritici</name>
    <dbReference type="NCBI Taxonomy" id="644352"/>
    <lineage>
        <taxon>Eukaryota</taxon>
        <taxon>Fungi</taxon>
        <taxon>Dikarya</taxon>
        <taxon>Ascomycota</taxon>
        <taxon>Pezizomycotina</taxon>
        <taxon>Sordariomycetes</taxon>
        <taxon>Sordariomycetidae</taxon>
        <taxon>Magnaporthales</taxon>
        <taxon>Magnaporthaceae</taxon>
        <taxon>Gaeumannomyces</taxon>
    </lineage>
</organism>
<evidence type="ECO:0000313" key="8">
    <source>
        <dbReference type="Proteomes" id="UP000006039"/>
    </source>
</evidence>
<reference evidence="7" key="5">
    <citation type="submission" date="2018-04" db="UniProtKB">
        <authorList>
            <consortium name="EnsemblFungi"/>
        </authorList>
    </citation>
    <scope>IDENTIFICATION</scope>
    <source>
        <strain evidence="7">R3-111a-1</strain>
    </source>
</reference>
<dbReference type="RefSeq" id="XP_009222911.1">
    <property type="nucleotide sequence ID" value="XM_009224647.1"/>
</dbReference>
<evidence type="ECO:0000256" key="5">
    <source>
        <dbReference type="SAM" id="Phobius"/>
    </source>
</evidence>
<dbReference type="Proteomes" id="UP000006039">
    <property type="component" value="Unassembled WGS sequence"/>
</dbReference>
<name>J3NZX8_GAET3</name>
<evidence type="ECO:0000256" key="4">
    <source>
        <dbReference type="SAM" id="MobiDB-lite"/>
    </source>
</evidence>
<dbReference type="InterPro" id="IPR036640">
    <property type="entry name" value="ABC1_TM_sf"/>
</dbReference>
<feature type="transmembrane region" description="Helical" evidence="5">
    <location>
        <begin position="144"/>
        <end position="164"/>
    </location>
</feature>
<evidence type="ECO:0000256" key="3">
    <source>
        <dbReference type="ARBA" id="ARBA00023136"/>
    </source>
</evidence>
<reference evidence="6" key="2">
    <citation type="submission" date="2010-07" db="EMBL/GenBank/DDBJ databases">
        <authorList>
            <consortium name="The Broad Institute Genome Sequencing Platform"/>
            <consortium name="Broad Institute Genome Sequencing Center for Infectious Disease"/>
            <person name="Ma L.-J."/>
            <person name="Dead R."/>
            <person name="Young S."/>
            <person name="Zeng Q."/>
            <person name="Koehrsen M."/>
            <person name="Alvarado L."/>
            <person name="Berlin A."/>
            <person name="Chapman S.B."/>
            <person name="Chen Z."/>
            <person name="Freedman E."/>
            <person name="Gellesch M."/>
            <person name="Goldberg J."/>
            <person name="Griggs A."/>
            <person name="Gujja S."/>
            <person name="Heilman E.R."/>
            <person name="Heiman D."/>
            <person name="Hepburn T."/>
            <person name="Howarth C."/>
            <person name="Jen D."/>
            <person name="Larson L."/>
            <person name="Mehta T."/>
            <person name="Neiman D."/>
            <person name="Pearson M."/>
            <person name="Roberts A."/>
            <person name="Saif S."/>
            <person name="Shea T."/>
            <person name="Shenoy N."/>
            <person name="Sisk P."/>
            <person name="Stolte C."/>
            <person name="Sykes S."/>
            <person name="Walk T."/>
            <person name="White J."/>
            <person name="Yandava C."/>
            <person name="Haas B."/>
            <person name="Nusbaum C."/>
            <person name="Birren B."/>
        </authorList>
    </citation>
    <scope>NUCLEOTIDE SEQUENCE</scope>
    <source>
        <strain evidence="6">R3-111a-1</strain>
    </source>
</reference>
<dbReference type="VEuPathDB" id="FungiDB:GGTG_06825"/>
<dbReference type="STRING" id="644352.J3NZX8"/>
<feature type="compositionally biased region" description="Low complexity" evidence="4">
    <location>
        <begin position="230"/>
        <end position="262"/>
    </location>
</feature>
<sequence length="262" mass="28134">MRCRRNASYFPWLSVLITPYVLIPTQLGAVANGLLAGNGHPPYRELAVWLLLSVLGGKSGIGLALDLAKVPVRQFSERAVAKAAFTHVMALPMDFHAERDAAEVMKAVEQGGALMRVLERAATEVLPTVADQASPRGCCTRVSAPPLAAAIAAAFLVFLVLEAWTSTRWRIAPRRAMARAEREEARVMHGAIQGCAARRSAWPWRARCCVTRSCWCSTRPRAPSTRVPRRGSSAPSARSGAGARAPRSSSRIACPPSSAPTA</sequence>
<dbReference type="EnsemblFungi" id="EJT76911">
    <property type="protein sequence ID" value="EJT76911"/>
    <property type="gene ID" value="GGTG_06825"/>
</dbReference>
<dbReference type="AlphaFoldDB" id="J3NZX8"/>
<dbReference type="SUPFAM" id="SSF90123">
    <property type="entry name" value="ABC transporter transmembrane region"/>
    <property type="match status" value="1"/>
</dbReference>